<evidence type="ECO:0000256" key="5">
    <source>
        <dbReference type="ARBA" id="ARBA00023136"/>
    </source>
</evidence>
<proteinExistence type="inferred from homology"/>
<keyword evidence="9" id="KW-1185">Reference proteome</keyword>
<dbReference type="GO" id="GO:0007606">
    <property type="term" value="P:sensory perception of chemical stimulus"/>
    <property type="evidence" value="ECO:0007669"/>
    <property type="project" value="InterPro"/>
</dbReference>
<feature type="chain" id="PRO_5040479432" evidence="7">
    <location>
        <begin position="19"/>
        <end position="299"/>
    </location>
</feature>
<keyword evidence="4 6" id="KW-1133">Transmembrane helix</keyword>
<dbReference type="EMBL" id="CANHGI010000002">
    <property type="protein sequence ID" value="CAI5442874.1"/>
    <property type="molecule type" value="Genomic_DNA"/>
</dbReference>
<gene>
    <name evidence="8" type="ORF">CAMP_LOCUS5511</name>
</gene>
<evidence type="ECO:0000256" key="4">
    <source>
        <dbReference type="ARBA" id="ARBA00022989"/>
    </source>
</evidence>
<dbReference type="Proteomes" id="UP001152747">
    <property type="component" value="Unassembled WGS sequence"/>
</dbReference>
<evidence type="ECO:0000256" key="7">
    <source>
        <dbReference type="SAM" id="SignalP"/>
    </source>
</evidence>
<feature type="transmembrane region" description="Helical" evidence="6">
    <location>
        <begin position="60"/>
        <end position="83"/>
    </location>
</feature>
<dbReference type="InterPro" id="IPR004151">
    <property type="entry name" value="7TM_GPCR_serpentine_rcpt_Sre"/>
</dbReference>
<protein>
    <submittedName>
        <fullName evidence="8">Uncharacterized protein</fullName>
    </submittedName>
</protein>
<feature type="transmembrane region" description="Helical" evidence="6">
    <location>
        <begin position="187"/>
        <end position="211"/>
    </location>
</feature>
<evidence type="ECO:0000256" key="2">
    <source>
        <dbReference type="ARBA" id="ARBA00006803"/>
    </source>
</evidence>
<reference evidence="8" key="1">
    <citation type="submission" date="2022-11" db="EMBL/GenBank/DDBJ databases">
        <authorList>
            <person name="Kikuchi T."/>
        </authorList>
    </citation>
    <scope>NUCLEOTIDE SEQUENCE</scope>
    <source>
        <strain evidence="8">PS1010</strain>
    </source>
</reference>
<comment type="similarity">
    <text evidence="2">Belongs to the nematode receptor-like protein sre family.</text>
</comment>
<dbReference type="Pfam" id="PF03125">
    <property type="entry name" value="Sre"/>
    <property type="match status" value="1"/>
</dbReference>
<dbReference type="PANTHER" id="PTHR47757:SF1">
    <property type="entry name" value="SERPENTINE RECEPTOR, CLASS E (EPSILON)"/>
    <property type="match status" value="1"/>
</dbReference>
<organism evidence="8 9">
    <name type="scientific">Caenorhabditis angaria</name>
    <dbReference type="NCBI Taxonomy" id="860376"/>
    <lineage>
        <taxon>Eukaryota</taxon>
        <taxon>Metazoa</taxon>
        <taxon>Ecdysozoa</taxon>
        <taxon>Nematoda</taxon>
        <taxon>Chromadorea</taxon>
        <taxon>Rhabditida</taxon>
        <taxon>Rhabditina</taxon>
        <taxon>Rhabditomorpha</taxon>
        <taxon>Rhabditoidea</taxon>
        <taxon>Rhabditidae</taxon>
        <taxon>Peloderinae</taxon>
        <taxon>Caenorhabditis</taxon>
    </lineage>
</organism>
<feature type="signal peptide" evidence="7">
    <location>
        <begin position="1"/>
        <end position="18"/>
    </location>
</feature>
<evidence type="ECO:0000313" key="8">
    <source>
        <dbReference type="EMBL" id="CAI5442874.1"/>
    </source>
</evidence>
<keyword evidence="5 6" id="KW-0472">Membrane</keyword>
<evidence type="ECO:0000313" key="9">
    <source>
        <dbReference type="Proteomes" id="UP001152747"/>
    </source>
</evidence>
<keyword evidence="7" id="KW-0732">Signal</keyword>
<evidence type="ECO:0000256" key="3">
    <source>
        <dbReference type="ARBA" id="ARBA00022692"/>
    </source>
</evidence>
<feature type="transmembrane region" description="Helical" evidence="6">
    <location>
        <begin position="231"/>
        <end position="251"/>
    </location>
</feature>
<keyword evidence="3 6" id="KW-0812">Transmembrane</keyword>
<name>A0A9P1ICW9_9PELO</name>
<evidence type="ECO:0000256" key="1">
    <source>
        <dbReference type="ARBA" id="ARBA00004141"/>
    </source>
</evidence>
<sequence length="299" mass="35155">MSVIFAFMLLQWFESLTAKLLMSPYLTGLKIIGDNPSQIKLWWTSDISKMIPIASMSSDVSFFIGGFFQWHYILSLANVLFIFAVERSFACCFISDYEQTPRNYLLVLILFFYHSFVLLMTYTFFYATFHFAIAFSFCMFPNVFASIMFLYTENYNKKIIDRFETSPTQYTLASRFQARENYKAQKLVTRVIICAIAMMTLGLCLVLILTLEVVPVMDTFINYLVDNIVHLNPLIVCPIFIWSVPSWKLFIRKHLPILFNRMNRRVNVRTPPSTNIDLKWLQLNQETDTYFKQLESAWH</sequence>
<accession>A0A9P1ICW9</accession>
<comment type="caution">
    <text evidence="8">The sequence shown here is derived from an EMBL/GenBank/DDBJ whole genome shotgun (WGS) entry which is preliminary data.</text>
</comment>
<comment type="subcellular location">
    <subcellularLocation>
        <location evidence="1">Membrane</location>
        <topology evidence="1">Multi-pass membrane protein</topology>
    </subcellularLocation>
</comment>
<dbReference type="AlphaFoldDB" id="A0A9P1ICW9"/>
<dbReference type="PANTHER" id="PTHR47757">
    <property type="entry name" value="SERPENTINE RECEPTOR, CLASS E (EPSILON)-RELATED"/>
    <property type="match status" value="1"/>
</dbReference>
<feature type="transmembrane region" description="Helical" evidence="6">
    <location>
        <begin position="131"/>
        <end position="152"/>
    </location>
</feature>
<dbReference type="GO" id="GO:0016020">
    <property type="term" value="C:membrane"/>
    <property type="evidence" value="ECO:0007669"/>
    <property type="project" value="UniProtKB-SubCell"/>
</dbReference>
<dbReference type="InterPro" id="IPR053365">
    <property type="entry name" value="Nematode_rcpt-like"/>
</dbReference>
<evidence type="ECO:0000256" key="6">
    <source>
        <dbReference type="SAM" id="Phobius"/>
    </source>
</evidence>
<feature type="transmembrane region" description="Helical" evidence="6">
    <location>
        <begin position="104"/>
        <end position="125"/>
    </location>
</feature>
<dbReference type="OrthoDB" id="5818199at2759"/>